<name>A0ABZ3BPY7_BURPY</name>
<evidence type="ECO:0000313" key="1">
    <source>
        <dbReference type="EMBL" id="WZW56644.1"/>
    </source>
</evidence>
<organism evidence="1 2">
    <name type="scientific">Burkholderia pyrrocinia</name>
    <name type="common">Pseudomonas pyrrocinia</name>
    <dbReference type="NCBI Taxonomy" id="60550"/>
    <lineage>
        <taxon>Bacteria</taxon>
        <taxon>Pseudomonadati</taxon>
        <taxon>Pseudomonadota</taxon>
        <taxon>Betaproteobacteria</taxon>
        <taxon>Burkholderiales</taxon>
        <taxon>Burkholderiaceae</taxon>
        <taxon>Burkholderia</taxon>
        <taxon>Burkholderia cepacia complex</taxon>
    </lineage>
</organism>
<dbReference type="Pfam" id="PF13549">
    <property type="entry name" value="ATP-grasp_5"/>
    <property type="match status" value="1"/>
</dbReference>
<dbReference type="PANTHER" id="PTHR42793:SF1">
    <property type="entry name" value="PEPTIDYL-LYSINE N-ACETYLTRANSFERASE PATZ"/>
    <property type="match status" value="1"/>
</dbReference>
<dbReference type="Gene3D" id="3.30.470.20">
    <property type="entry name" value="ATP-grasp fold, B domain"/>
    <property type="match status" value="1"/>
</dbReference>
<dbReference type="SUPFAM" id="SSF52096">
    <property type="entry name" value="ClpP/crotonase"/>
    <property type="match status" value="1"/>
</dbReference>
<dbReference type="Gene3D" id="3.30.300.220">
    <property type="match status" value="1"/>
</dbReference>
<dbReference type="GO" id="GO:0016874">
    <property type="term" value="F:ligase activity"/>
    <property type="evidence" value="ECO:0007669"/>
    <property type="project" value="UniProtKB-KW"/>
</dbReference>
<reference evidence="1 2" key="1">
    <citation type="submission" date="2024-04" db="EMBL/GenBank/DDBJ databases">
        <title>Biological Control Activity of Plant Growth Promoting Rhizobacteria Burkholderia pyrrocinia BX1 against Tobacco black shank Introduction Tobacco black shank (TBS) caused by the oomycete Phytophthora. nicotianae (P. nicotianae) has become a destructive soil.</title>
        <authorList>
            <person name="Liu X."/>
            <person name="Shu C."/>
        </authorList>
    </citation>
    <scope>NUCLEOTIDE SEQUENCE [LARGE SCALE GENOMIC DNA]</scope>
    <source>
        <strain evidence="1 2">BX1</strain>
    </source>
</reference>
<dbReference type="InterPro" id="IPR029045">
    <property type="entry name" value="ClpP/crotonase-like_dom_sf"/>
</dbReference>
<dbReference type="EMBL" id="CP150850">
    <property type="protein sequence ID" value="WZW56644.1"/>
    <property type="molecule type" value="Genomic_DNA"/>
</dbReference>
<keyword evidence="2" id="KW-1185">Reference proteome</keyword>
<dbReference type="InterPro" id="IPR001753">
    <property type="entry name" value="Enoyl-CoA_hydra/iso"/>
</dbReference>
<dbReference type="Pfam" id="PF00378">
    <property type="entry name" value="ECH_1"/>
    <property type="match status" value="1"/>
</dbReference>
<dbReference type="Proteomes" id="UP001484179">
    <property type="component" value="Chromosome 2"/>
</dbReference>
<dbReference type="CDD" id="cd06558">
    <property type="entry name" value="crotonase-like"/>
    <property type="match status" value="1"/>
</dbReference>
<dbReference type="SUPFAM" id="SSF56059">
    <property type="entry name" value="Glutathione synthetase ATP-binding domain-like"/>
    <property type="match status" value="1"/>
</dbReference>
<keyword evidence="1" id="KW-0436">Ligase</keyword>
<evidence type="ECO:0000313" key="2">
    <source>
        <dbReference type="Proteomes" id="UP001484179"/>
    </source>
</evidence>
<dbReference type="PANTHER" id="PTHR42793">
    <property type="entry name" value="COA BINDING DOMAIN CONTAINING PROTEIN"/>
    <property type="match status" value="1"/>
</dbReference>
<gene>
    <name evidence="1" type="ORF">WN985_29450</name>
</gene>
<sequence length="182" mass="20279">MSFEAIRYDVTDGVAEIQLNRSRRLNAVVQELYDGFNEALNFAEGDPHVRVVLTTGEGRAFCVGADLKEHKAGRTVFERREYLRREQVVSKRLLTLTADDAHQMLEEVRAAEILNGVRGALPTDKEALVQLMLGISGLCSAFPEIEELDLNPVLAYPSGIGILDVRILLEHESLSDTATDRR</sequence>
<protein>
    <submittedName>
        <fullName evidence="1">Acetate--CoA ligase family protein</fullName>
    </submittedName>
</protein>
<dbReference type="RefSeq" id="WP_342310502.1">
    <property type="nucleotide sequence ID" value="NZ_CP150850.1"/>
</dbReference>
<accession>A0ABZ3BPY7</accession>
<proteinExistence type="predicted"/>